<evidence type="ECO:0000313" key="5">
    <source>
        <dbReference type="Proteomes" id="UP000054107"/>
    </source>
</evidence>
<gene>
    <name evidence="4" type="primary">PARPA_08514.1 scaffold 33340</name>
</gene>
<proteinExistence type="predicted"/>
<keyword evidence="2" id="KW-0233">DNA recombination</keyword>
<dbReference type="InterPro" id="IPR011010">
    <property type="entry name" value="DNA_brk_join_enz"/>
</dbReference>
<dbReference type="GO" id="GO:0006310">
    <property type="term" value="P:DNA recombination"/>
    <property type="evidence" value="ECO:0007669"/>
    <property type="project" value="UniProtKB-KW"/>
</dbReference>
<keyword evidence="1" id="KW-0238">DNA-binding</keyword>
<dbReference type="PANTHER" id="PTHR35617">
    <property type="entry name" value="PHAGE_INTEGRASE DOMAIN-CONTAINING PROTEIN"/>
    <property type="match status" value="1"/>
</dbReference>
<feature type="region of interest" description="Disordered" evidence="3">
    <location>
        <begin position="1"/>
        <end position="25"/>
    </location>
</feature>
<dbReference type="Proteomes" id="UP000054107">
    <property type="component" value="Unassembled WGS sequence"/>
</dbReference>
<dbReference type="InterPro" id="IPR010998">
    <property type="entry name" value="Integrase_recombinase_N"/>
</dbReference>
<dbReference type="SUPFAM" id="SSF47823">
    <property type="entry name" value="lambda integrase-like, N-terminal domain"/>
    <property type="match status" value="1"/>
</dbReference>
<dbReference type="GO" id="GO:0015074">
    <property type="term" value="P:DNA integration"/>
    <property type="evidence" value="ECO:0007669"/>
    <property type="project" value="InterPro"/>
</dbReference>
<dbReference type="PANTHER" id="PTHR35617:SF3">
    <property type="entry name" value="CORE-BINDING (CB) DOMAIN-CONTAINING PROTEIN"/>
    <property type="match status" value="1"/>
</dbReference>
<dbReference type="Gene3D" id="1.10.150.130">
    <property type="match status" value="1"/>
</dbReference>
<dbReference type="SUPFAM" id="SSF56349">
    <property type="entry name" value="DNA breaking-rejoining enzymes"/>
    <property type="match status" value="1"/>
</dbReference>
<evidence type="ECO:0000256" key="2">
    <source>
        <dbReference type="ARBA" id="ARBA00023172"/>
    </source>
</evidence>
<dbReference type="EMBL" id="LN731193">
    <property type="protein sequence ID" value="CEP14335.1"/>
    <property type="molecule type" value="Genomic_DNA"/>
</dbReference>
<organism evidence="4 5">
    <name type="scientific">Parasitella parasitica</name>
    <dbReference type="NCBI Taxonomy" id="35722"/>
    <lineage>
        <taxon>Eukaryota</taxon>
        <taxon>Fungi</taxon>
        <taxon>Fungi incertae sedis</taxon>
        <taxon>Mucoromycota</taxon>
        <taxon>Mucoromycotina</taxon>
        <taxon>Mucoromycetes</taxon>
        <taxon>Mucorales</taxon>
        <taxon>Mucorineae</taxon>
        <taxon>Mucoraceae</taxon>
        <taxon>Parasitella</taxon>
    </lineage>
</organism>
<dbReference type="InterPro" id="IPR013762">
    <property type="entry name" value="Integrase-like_cat_sf"/>
</dbReference>
<dbReference type="Gene3D" id="1.10.443.10">
    <property type="entry name" value="Intergrase catalytic core"/>
    <property type="match status" value="1"/>
</dbReference>
<evidence type="ECO:0000313" key="4">
    <source>
        <dbReference type="EMBL" id="CEP14335.1"/>
    </source>
</evidence>
<dbReference type="AlphaFoldDB" id="A0A0B7NG30"/>
<dbReference type="GO" id="GO:0003677">
    <property type="term" value="F:DNA binding"/>
    <property type="evidence" value="ECO:0007669"/>
    <property type="project" value="UniProtKB-KW"/>
</dbReference>
<reference evidence="4 5" key="1">
    <citation type="submission" date="2014-09" db="EMBL/GenBank/DDBJ databases">
        <authorList>
            <person name="Ellenberger Sabrina"/>
        </authorList>
    </citation>
    <scope>NUCLEOTIDE SEQUENCE [LARGE SCALE GENOMIC DNA]</scope>
    <source>
        <strain evidence="4 5">CBS 412.66</strain>
    </source>
</reference>
<keyword evidence="5" id="KW-1185">Reference proteome</keyword>
<sequence>MDLVPPEQDHDPGTTHTGNTKHSSGFRVSQTILQEPMENHTADISTATSNLGSVLYRSLRRQDNEITTKIHLVDAGPRRSLHGCTIHTMEPISESLRKSALESHLSRVEQDQTGEASLGDSGGAVLAECSMVPSPPPVGSLTAMDVVATSGGNNISQDSPSSDTAELDALRVALIRQQLVKQGLNEQAVEELLAQKLAPTGTNRGYRKNQIRFLAWARQNNVSYTTFTPVELVNFLANMRRTHNLQASTLSTLRAVVTHLHDEPTGIRESSLINSYIDSMTRQAPPISIHRPTIDVSPALTFARTIPSRTTTSVKSLQQKLAFLLAMAALLRPSDLARIPFTSCSITDDGCLSFHVVAPKETRRKRRIIKPFKVHPHATDMELCPVQCFKAIRDHPSLASRPPGSQLFVKSNLIHQPLTSSTISSWLHRSFIALCTSEPNVSIRSLASSRALDLGVARENIVTLGNWTSSSTFENHYQRNQMAQVDFTSTILSDPVDQFYDATDDFSLD</sequence>
<evidence type="ECO:0008006" key="6">
    <source>
        <dbReference type="Google" id="ProtNLM"/>
    </source>
</evidence>
<protein>
    <recommendedName>
        <fullName evidence="6">Core-binding (CB) domain-containing protein</fullName>
    </recommendedName>
</protein>
<feature type="compositionally biased region" description="Polar residues" evidence="3">
    <location>
        <begin position="14"/>
        <end position="25"/>
    </location>
</feature>
<evidence type="ECO:0000256" key="3">
    <source>
        <dbReference type="SAM" id="MobiDB-lite"/>
    </source>
</evidence>
<dbReference type="STRING" id="35722.A0A0B7NG30"/>
<dbReference type="OrthoDB" id="5588333at2759"/>
<name>A0A0B7NG30_9FUNG</name>
<accession>A0A0B7NG30</accession>
<evidence type="ECO:0000256" key="1">
    <source>
        <dbReference type="ARBA" id="ARBA00023125"/>
    </source>
</evidence>